<name>A0A371YPT7_9GAMM</name>
<comment type="caution">
    <text evidence="1">The sequence shown here is derived from an EMBL/GenBank/DDBJ whole genome shotgun (WGS) entry which is preliminary data.</text>
</comment>
<dbReference type="EMBL" id="PYIX02000017">
    <property type="protein sequence ID" value="RFC83452.1"/>
    <property type="molecule type" value="Genomic_DNA"/>
</dbReference>
<gene>
    <name evidence="1" type="ORF">C9E89_011440</name>
</gene>
<dbReference type="AlphaFoldDB" id="A0A371YPT7"/>
<organism evidence="1 2">
    <name type="scientific">Acinetobacter sichuanensis</name>
    <dbReference type="NCBI Taxonomy" id="2136183"/>
    <lineage>
        <taxon>Bacteria</taxon>
        <taxon>Pseudomonadati</taxon>
        <taxon>Pseudomonadota</taxon>
        <taxon>Gammaproteobacteria</taxon>
        <taxon>Moraxellales</taxon>
        <taxon>Moraxellaceae</taxon>
        <taxon>Acinetobacter</taxon>
    </lineage>
</organism>
<sequence length="97" mass="11396">MKIKMFRVQSNTLFIQSSKLSLLEVILLQLAKDLPEHIEPHELLSIIQDLLNTESEDEIYQKLNLSTLKNKFENNVDWELFKKLLGFTVIKNIILNK</sequence>
<proteinExistence type="predicted"/>
<dbReference type="Proteomes" id="UP000240957">
    <property type="component" value="Unassembled WGS sequence"/>
</dbReference>
<evidence type="ECO:0000313" key="2">
    <source>
        <dbReference type="Proteomes" id="UP000240957"/>
    </source>
</evidence>
<evidence type="ECO:0000313" key="1">
    <source>
        <dbReference type="EMBL" id="RFC83452.1"/>
    </source>
</evidence>
<protein>
    <submittedName>
        <fullName evidence="1">Uncharacterized protein</fullName>
    </submittedName>
</protein>
<accession>A0A371YPT7</accession>
<reference evidence="1 2" key="1">
    <citation type="submission" date="2018-08" db="EMBL/GenBank/DDBJ databases">
        <title>The draft genome of Acinetobacter sichuanensis strain WCHAc060041.</title>
        <authorList>
            <person name="Qin J."/>
            <person name="Feng Y."/>
            <person name="Zong Z."/>
        </authorList>
    </citation>
    <scope>NUCLEOTIDE SEQUENCE [LARGE SCALE GENOMIC DNA]</scope>
    <source>
        <strain evidence="1 2">WCHAc060041</strain>
    </source>
</reference>